<dbReference type="PROSITE" id="PS51257">
    <property type="entry name" value="PROKAR_LIPOPROTEIN"/>
    <property type="match status" value="1"/>
</dbReference>
<dbReference type="InterPro" id="IPR049857">
    <property type="entry name" value="Omp10-like"/>
</dbReference>
<evidence type="ECO:0000256" key="3">
    <source>
        <dbReference type="ARBA" id="ARBA00023136"/>
    </source>
</evidence>
<feature type="region of interest" description="Disordered" evidence="8">
    <location>
        <begin position="20"/>
        <end position="39"/>
    </location>
</feature>
<evidence type="ECO:0000313" key="10">
    <source>
        <dbReference type="Proteomes" id="UP001174932"/>
    </source>
</evidence>
<dbReference type="Proteomes" id="UP001174932">
    <property type="component" value="Unassembled WGS sequence"/>
</dbReference>
<accession>A0ABT8YPJ6</accession>
<comment type="subcellular location">
    <subcellularLocation>
        <location evidence="1">Cell outer membrane</location>
        <topology evidence="1">Lipid-anchor</topology>
    </subcellularLocation>
</comment>
<reference evidence="9" key="2">
    <citation type="submission" date="2023-07" db="EMBL/GenBank/DDBJ databases">
        <authorList>
            <person name="Shen H."/>
        </authorList>
    </citation>
    <scope>NUCLEOTIDE SEQUENCE</scope>
    <source>
        <strain evidence="9">TNR-22</strain>
    </source>
</reference>
<evidence type="ECO:0008006" key="11">
    <source>
        <dbReference type="Google" id="ProtNLM"/>
    </source>
</evidence>
<comment type="caution">
    <text evidence="9">The sequence shown here is derived from an EMBL/GenBank/DDBJ whole genome shotgun (WGS) entry which is preliminary data.</text>
</comment>
<evidence type="ECO:0000256" key="1">
    <source>
        <dbReference type="ARBA" id="ARBA00004459"/>
    </source>
</evidence>
<dbReference type="RefSeq" id="WP_304377219.1">
    <property type="nucleotide sequence ID" value="NZ_JAUOZU010000010.1"/>
</dbReference>
<dbReference type="Pfam" id="PF26368">
    <property type="entry name" value="OMP10"/>
    <property type="match status" value="1"/>
</dbReference>
<sequence length="128" mass="13774">MKYFAIPLIVATAALASCTTERERPLPEPNRPAATSIEGTWTDPNGLISTFQAGSFNTRTTDGSNQLLASGTYINSSGNLYEISLTSLVQNKQSKVNCAMVTPDQLNCTADSGLQFVLKRQSNSVVVR</sequence>
<evidence type="ECO:0000256" key="4">
    <source>
        <dbReference type="ARBA" id="ARBA00023139"/>
    </source>
</evidence>
<proteinExistence type="inferred from homology"/>
<comment type="similarity">
    <text evidence="7">Belongs to the rhizobiaceae omp10 lipoprotein family.</text>
</comment>
<keyword evidence="4" id="KW-0564">Palmitate</keyword>
<keyword evidence="6" id="KW-0449">Lipoprotein</keyword>
<evidence type="ECO:0000256" key="7">
    <source>
        <dbReference type="ARBA" id="ARBA00044505"/>
    </source>
</evidence>
<evidence type="ECO:0000256" key="8">
    <source>
        <dbReference type="SAM" id="MobiDB-lite"/>
    </source>
</evidence>
<organism evidence="9 10">
    <name type="scientific">Rhizobium alvei</name>
    <dbReference type="NCBI Taxonomy" id="1132659"/>
    <lineage>
        <taxon>Bacteria</taxon>
        <taxon>Pseudomonadati</taxon>
        <taxon>Pseudomonadota</taxon>
        <taxon>Alphaproteobacteria</taxon>
        <taxon>Hyphomicrobiales</taxon>
        <taxon>Rhizobiaceae</taxon>
        <taxon>Rhizobium/Agrobacterium group</taxon>
        <taxon>Rhizobium</taxon>
    </lineage>
</organism>
<evidence type="ECO:0000256" key="5">
    <source>
        <dbReference type="ARBA" id="ARBA00023237"/>
    </source>
</evidence>
<name>A0ABT8YPJ6_9HYPH</name>
<protein>
    <recommendedName>
        <fullName evidence="11">Outer membrane lipoprotein</fullName>
    </recommendedName>
</protein>
<evidence type="ECO:0000256" key="2">
    <source>
        <dbReference type="ARBA" id="ARBA00022729"/>
    </source>
</evidence>
<dbReference type="EMBL" id="JAUOZU010000010">
    <property type="protein sequence ID" value="MDO6965288.1"/>
    <property type="molecule type" value="Genomic_DNA"/>
</dbReference>
<keyword evidence="10" id="KW-1185">Reference proteome</keyword>
<evidence type="ECO:0000313" key="9">
    <source>
        <dbReference type="EMBL" id="MDO6965288.1"/>
    </source>
</evidence>
<gene>
    <name evidence="9" type="ORF">Q4481_15075</name>
</gene>
<evidence type="ECO:0000256" key="6">
    <source>
        <dbReference type="ARBA" id="ARBA00023288"/>
    </source>
</evidence>
<keyword evidence="5" id="KW-0998">Cell outer membrane</keyword>
<reference evidence="9" key="1">
    <citation type="journal article" date="2015" name="Int. J. Syst. Evol. Microbiol.">
        <title>Rhizobium alvei sp. nov., isolated from a freshwater river.</title>
        <authorList>
            <person name="Sheu S.Y."/>
            <person name="Huang H.W."/>
            <person name="Young C.C."/>
            <person name="Chen W.M."/>
        </authorList>
    </citation>
    <scope>NUCLEOTIDE SEQUENCE</scope>
    <source>
        <strain evidence="9">TNR-22</strain>
    </source>
</reference>
<keyword evidence="2" id="KW-0732">Signal</keyword>
<keyword evidence="3" id="KW-0472">Membrane</keyword>